<dbReference type="GO" id="GO:1990281">
    <property type="term" value="C:efflux pump complex"/>
    <property type="evidence" value="ECO:0007669"/>
    <property type="project" value="TreeGrafter"/>
</dbReference>
<evidence type="ECO:0000259" key="6">
    <source>
        <dbReference type="Pfam" id="PF25989"/>
    </source>
</evidence>
<accession>A0A1H6HH59</accession>
<feature type="domain" description="CusB-like beta-barrel" evidence="4">
    <location>
        <begin position="217"/>
        <end position="288"/>
    </location>
</feature>
<dbReference type="RefSeq" id="WP_089692966.1">
    <property type="nucleotide sequence ID" value="NZ_FNWQ01000003.1"/>
</dbReference>
<dbReference type="Gene3D" id="2.40.420.20">
    <property type="match status" value="1"/>
</dbReference>
<comment type="similarity">
    <text evidence="1">Belongs to the membrane fusion protein (MFP) (TC 8.A.1) family.</text>
</comment>
<evidence type="ECO:0000259" key="4">
    <source>
        <dbReference type="Pfam" id="PF25954"/>
    </source>
</evidence>
<sequence length="368" mass="39987">MNRLYQYLIPAVLMFSLQSCGHEEKKEVKKTEESSSPEIETVNPRQEDFSSSTAIPGELQPYQKVDVYAKVSSFVKKLYVDVGNEVRAGQLLATLEAPEINSQQSAASSALKSKEALYIASKAKYDRLKETSKTPGTISALDLEQALAAQKSDLAQLEAAKASYREVADVKNYLQIRAPFSGNIATRNVSAGAYVGPSGKGSDLPMFSLVQQDRLRLVVNVPESYTGLLNKNGAIKFSIQSIPGETFTAKVSRFAGALDNKLRSQWVEMDVYNKDKRLLPGMVANVILPLSENSKSLSVPSSAVLNSTLGVFVIKVEKNTAHWVPVTSGIANGETTTVIGQLSPSDVIVKNASEEIRDGQNIRIKAPK</sequence>
<dbReference type="Pfam" id="PF25954">
    <property type="entry name" value="Beta-barrel_RND_2"/>
    <property type="match status" value="1"/>
</dbReference>
<dbReference type="STRING" id="680127.SAMN05421593_2895"/>
<organism evidence="7 8">
    <name type="scientific">Chryseobacterium culicis</name>
    <dbReference type="NCBI Taxonomy" id="680127"/>
    <lineage>
        <taxon>Bacteria</taxon>
        <taxon>Pseudomonadati</taxon>
        <taxon>Bacteroidota</taxon>
        <taxon>Flavobacteriia</taxon>
        <taxon>Flavobacteriales</taxon>
        <taxon>Weeksellaceae</taxon>
        <taxon>Chryseobacterium group</taxon>
        <taxon>Chryseobacterium</taxon>
    </lineage>
</organism>
<evidence type="ECO:0000256" key="2">
    <source>
        <dbReference type="SAM" id="Coils"/>
    </source>
</evidence>
<dbReference type="InterPro" id="IPR006143">
    <property type="entry name" value="RND_pump_MFP"/>
</dbReference>
<feature type="coiled-coil region" evidence="2">
    <location>
        <begin position="140"/>
        <end position="167"/>
    </location>
</feature>
<dbReference type="Gene3D" id="2.40.50.100">
    <property type="match status" value="1"/>
</dbReference>
<dbReference type="InterPro" id="IPR058792">
    <property type="entry name" value="Beta-barrel_RND_2"/>
</dbReference>
<dbReference type="InterPro" id="IPR058637">
    <property type="entry name" value="YknX-like_C"/>
</dbReference>
<dbReference type="NCBIfam" id="TIGR01730">
    <property type="entry name" value="RND_mfp"/>
    <property type="match status" value="1"/>
</dbReference>
<evidence type="ECO:0000313" key="7">
    <source>
        <dbReference type="EMBL" id="SEH35127.1"/>
    </source>
</evidence>
<dbReference type="InterPro" id="IPR058647">
    <property type="entry name" value="BSH_CzcB-like"/>
</dbReference>
<feature type="region of interest" description="Disordered" evidence="3">
    <location>
        <begin position="26"/>
        <end position="55"/>
    </location>
</feature>
<dbReference type="Gene3D" id="2.40.30.170">
    <property type="match status" value="1"/>
</dbReference>
<reference evidence="7 8" key="1">
    <citation type="submission" date="2016-10" db="EMBL/GenBank/DDBJ databases">
        <authorList>
            <person name="de Groot N.N."/>
        </authorList>
    </citation>
    <scope>NUCLEOTIDE SEQUENCE [LARGE SCALE GENOMIC DNA]</scope>
    <source>
        <strain evidence="7 8">DSM 23031</strain>
    </source>
</reference>
<dbReference type="SUPFAM" id="SSF111369">
    <property type="entry name" value="HlyD-like secretion proteins"/>
    <property type="match status" value="1"/>
</dbReference>
<feature type="domain" description="CzcB-like barrel-sandwich hybrid" evidence="5">
    <location>
        <begin position="65"/>
        <end position="196"/>
    </location>
</feature>
<name>A0A1H6HH59_CHRCI</name>
<dbReference type="EMBL" id="FNWQ01000003">
    <property type="protein sequence ID" value="SEH35127.1"/>
    <property type="molecule type" value="Genomic_DNA"/>
</dbReference>
<feature type="domain" description="YknX-like C-terminal permuted SH3-like" evidence="6">
    <location>
        <begin position="297"/>
        <end position="363"/>
    </location>
</feature>
<dbReference type="OrthoDB" id="9806939at2"/>
<dbReference type="Pfam" id="PF25973">
    <property type="entry name" value="BSH_CzcB"/>
    <property type="match status" value="1"/>
</dbReference>
<evidence type="ECO:0000256" key="3">
    <source>
        <dbReference type="SAM" id="MobiDB-lite"/>
    </source>
</evidence>
<dbReference type="Pfam" id="PF25989">
    <property type="entry name" value="YknX_C"/>
    <property type="match status" value="1"/>
</dbReference>
<evidence type="ECO:0000259" key="5">
    <source>
        <dbReference type="Pfam" id="PF25973"/>
    </source>
</evidence>
<proteinExistence type="inferred from homology"/>
<keyword evidence="2" id="KW-0175">Coiled coil</keyword>
<evidence type="ECO:0000256" key="1">
    <source>
        <dbReference type="ARBA" id="ARBA00009477"/>
    </source>
</evidence>
<dbReference type="PROSITE" id="PS51257">
    <property type="entry name" value="PROKAR_LIPOPROTEIN"/>
    <property type="match status" value="1"/>
</dbReference>
<gene>
    <name evidence="7" type="ORF">SAMN05421593_2895</name>
</gene>
<protein>
    <submittedName>
        <fullName evidence="7">RND family efflux transporter, MFP subunit</fullName>
    </submittedName>
</protein>
<dbReference type="PANTHER" id="PTHR30469">
    <property type="entry name" value="MULTIDRUG RESISTANCE PROTEIN MDTA"/>
    <property type="match status" value="1"/>
</dbReference>
<dbReference type="Gene3D" id="1.10.287.470">
    <property type="entry name" value="Helix hairpin bin"/>
    <property type="match status" value="1"/>
</dbReference>
<evidence type="ECO:0000313" key="8">
    <source>
        <dbReference type="Proteomes" id="UP000198561"/>
    </source>
</evidence>
<dbReference type="Proteomes" id="UP000198561">
    <property type="component" value="Unassembled WGS sequence"/>
</dbReference>
<dbReference type="PANTHER" id="PTHR30469:SF37">
    <property type="entry name" value="RAGD PROTEIN"/>
    <property type="match status" value="1"/>
</dbReference>
<dbReference type="AlphaFoldDB" id="A0A1H6HH59"/>
<dbReference type="GO" id="GO:0015562">
    <property type="term" value="F:efflux transmembrane transporter activity"/>
    <property type="evidence" value="ECO:0007669"/>
    <property type="project" value="TreeGrafter"/>
</dbReference>